<dbReference type="InterPro" id="IPR003789">
    <property type="entry name" value="Asn/Gln_tRNA_amidoTrase-B-like"/>
</dbReference>
<dbReference type="Gene3D" id="1.10.10.410">
    <property type="match status" value="1"/>
</dbReference>
<dbReference type="PANTHER" id="PTHR28055">
    <property type="entry name" value="ALTERED INHERITANCE OF MITOCHONDRIA PROTEIN 41, MITOCHONDRIAL"/>
    <property type="match status" value="1"/>
</dbReference>
<organism evidence="1 2">
    <name type="scientific">Defluviimonas salinarum</name>
    <dbReference type="NCBI Taxonomy" id="2992147"/>
    <lineage>
        <taxon>Bacteria</taxon>
        <taxon>Pseudomonadati</taxon>
        <taxon>Pseudomonadota</taxon>
        <taxon>Alphaproteobacteria</taxon>
        <taxon>Rhodobacterales</taxon>
        <taxon>Paracoccaceae</taxon>
        <taxon>Albidovulum</taxon>
    </lineage>
</organism>
<dbReference type="InterPro" id="IPR019004">
    <property type="entry name" value="YqeY/Aim41"/>
</dbReference>
<sequence length="146" mass="15230">MSLLEKIRADALAARKAKAPEAGVLVTLKGEIDTKTKLFNPAREMTDDEVVAVVKKFLKGIEETIVALEGGRNPDALAKVIAEKRVLEGLLPAQMTAPDIEAFARARIAAGADLGAVMAALKAEHSGLYDGKLASGIVRGLLAAAA</sequence>
<dbReference type="Pfam" id="PF09424">
    <property type="entry name" value="YqeY"/>
    <property type="match status" value="1"/>
</dbReference>
<evidence type="ECO:0000313" key="1">
    <source>
        <dbReference type="EMBL" id="MCW3782912.1"/>
    </source>
</evidence>
<dbReference type="SUPFAM" id="SSF89095">
    <property type="entry name" value="GatB/YqeY motif"/>
    <property type="match status" value="1"/>
</dbReference>
<accession>A0ABT3J5E5</accession>
<proteinExistence type="predicted"/>
<evidence type="ECO:0000313" key="2">
    <source>
        <dbReference type="Proteomes" id="UP001207582"/>
    </source>
</evidence>
<gene>
    <name evidence="1" type="ORF">OM960_15210</name>
</gene>
<keyword evidence="2" id="KW-1185">Reference proteome</keyword>
<dbReference type="EMBL" id="JAPDOG010000014">
    <property type="protein sequence ID" value="MCW3782912.1"/>
    <property type="molecule type" value="Genomic_DNA"/>
</dbReference>
<dbReference type="InterPro" id="IPR042184">
    <property type="entry name" value="YqeY/Aim41_N"/>
</dbReference>
<dbReference type="PANTHER" id="PTHR28055:SF1">
    <property type="entry name" value="ALTERED INHERITANCE OF MITOCHONDRIA PROTEIN 41, MITOCHONDRIAL"/>
    <property type="match status" value="1"/>
</dbReference>
<dbReference type="Proteomes" id="UP001207582">
    <property type="component" value="Unassembled WGS sequence"/>
</dbReference>
<comment type="caution">
    <text evidence="1">The sequence shown here is derived from an EMBL/GenBank/DDBJ whole genome shotgun (WGS) entry which is preliminary data.</text>
</comment>
<reference evidence="1 2" key="1">
    <citation type="submission" date="2022-10" db="EMBL/GenBank/DDBJ databases">
        <title>Defluviimonas sp. CAU 1641 isolated from mud.</title>
        <authorList>
            <person name="Kim W."/>
        </authorList>
    </citation>
    <scope>NUCLEOTIDE SEQUENCE [LARGE SCALE GENOMIC DNA]</scope>
    <source>
        <strain evidence="1 2">CAU 1641</strain>
    </source>
</reference>
<protein>
    <submittedName>
        <fullName evidence="1">GatB/YqeY domain-containing protein</fullName>
    </submittedName>
</protein>
<dbReference type="Gene3D" id="1.10.1510.10">
    <property type="entry name" value="Uncharacterised protein YqeY/AIM41 PF09424, N-terminal domain"/>
    <property type="match status" value="1"/>
</dbReference>
<dbReference type="RefSeq" id="WP_264772546.1">
    <property type="nucleotide sequence ID" value="NZ_JAPDOG010000014.1"/>
</dbReference>
<name>A0ABT3J5E5_9RHOB</name>
<dbReference type="InterPro" id="IPR023168">
    <property type="entry name" value="GatB_Yqey_C_2"/>
</dbReference>